<keyword evidence="1" id="KW-0472">Membrane</keyword>
<reference evidence="2 3" key="1">
    <citation type="submission" date="2020-03" db="EMBL/GenBank/DDBJ databases">
        <title>Soil Listeria distribution.</title>
        <authorList>
            <person name="Liao J."/>
            <person name="Wiedmann M."/>
        </authorList>
    </citation>
    <scope>NUCLEOTIDE SEQUENCE [LARGE SCALE GENOMIC DNA]</scope>
    <source>
        <strain evidence="2 3">FSL L7-1645</strain>
    </source>
</reference>
<dbReference type="Proteomes" id="UP000571128">
    <property type="component" value="Unassembled WGS sequence"/>
</dbReference>
<accession>A0A841YEB4</accession>
<keyword evidence="1" id="KW-0812">Transmembrane</keyword>
<evidence type="ECO:0000256" key="1">
    <source>
        <dbReference type="SAM" id="Phobius"/>
    </source>
</evidence>
<dbReference type="EMBL" id="JAARPY010000006">
    <property type="protein sequence ID" value="MBC1398685.1"/>
    <property type="molecule type" value="Genomic_DNA"/>
</dbReference>
<feature type="transmembrane region" description="Helical" evidence="1">
    <location>
        <begin position="90"/>
        <end position="113"/>
    </location>
</feature>
<organism evidence="2 3">
    <name type="scientific">Listeria fleischmannii</name>
    <dbReference type="NCBI Taxonomy" id="1069827"/>
    <lineage>
        <taxon>Bacteria</taxon>
        <taxon>Bacillati</taxon>
        <taxon>Bacillota</taxon>
        <taxon>Bacilli</taxon>
        <taxon>Bacillales</taxon>
        <taxon>Listeriaceae</taxon>
        <taxon>Listeria</taxon>
    </lineage>
</organism>
<protein>
    <submittedName>
        <fullName evidence="2">Uncharacterized protein</fullName>
    </submittedName>
</protein>
<dbReference type="RefSeq" id="WP_007546328.1">
    <property type="nucleotide sequence ID" value="NZ_JAARPY010000006.1"/>
</dbReference>
<evidence type="ECO:0000313" key="3">
    <source>
        <dbReference type="Proteomes" id="UP000571128"/>
    </source>
</evidence>
<feature type="transmembrane region" description="Helical" evidence="1">
    <location>
        <begin position="119"/>
        <end position="143"/>
    </location>
</feature>
<proteinExistence type="predicted"/>
<gene>
    <name evidence="2" type="ORF">HB844_07385</name>
</gene>
<feature type="transmembrane region" description="Helical" evidence="1">
    <location>
        <begin position="12"/>
        <end position="39"/>
    </location>
</feature>
<feature type="transmembrane region" description="Helical" evidence="1">
    <location>
        <begin position="59"/>
        <end position="78"/>
    </location>
</feature>
<dbReference type="AlphaFoldDB" id="A0A841YEB4"/>
<keyword evidence="1" id="KW-1133">Transmembrane helix</keyword>
<evidence type="ECO:0000313" key="2">
    <source>
        <dbReference type="EMBL" id="MBC1398685.1"/>
    </source>
</evidence>
<name>A0A841YEB4_9LIST</name>
<sequence>MVDIVRRIGNVIFTTIVMFLLLIVALAPLVLIYYLFVYFMNHVPGITYFTANTFDRMRFIILFCILGVIVLGFFESILKKIIVVKNTWNICFKYIALFLLNVIYTQLFIIASADVQANLLGVFLITLFIYSVDLLLSGFLYLLNKIDKKTKQNHN</sequence>
<comment type="caution">
    <text evidence="2">The sequence shown here is derived from an EMBL/GenBank/DDBJ whole genome shotgun (WGS) entry which is preliminary data.</text>
</comment>